<comment type="caution">
    <text evidence="2">The sequence shown here is derived from an EMBL/GenBank/DDBJ whole genome shotgun (WGS) entry which is preliminary data.</text>
</comment>
<dbReference type="Proteomes" id="UP000003094">
    <property type="component" value="Unassembled WGS sequence"/>
</dbReference>
<dbReference type="Pfam" id="PF01636">
    <property type="entry name" value="APH"/>
    <property type="match status" value="1"/>
</dbReference>
<dbReference type="InterPro" id="IPR011009">
    <property type="entry name" value="Kinase-like_dom_sf"/>
</dbReference>
<feature type="domain" description="Aminoglycoside phosphotransferase" evidence="1">
    <location>
        <begin position="13"/>
        <end position="226"/>
    </location>
</feature>
<name>A0A2R9SQR7_9BACL</name>
<dbReference type="GO" id="GO:0016740">
    <property type="term" value="F:transferase activity"/>
    <property type="evidence" value="ECO:0007669"/>
    <property type="project" value="UniProtKB-KW"/>
</dbReference>
<dbReference type="SUPFAM" id="SSF56112">
    <property type="entry name" value="Protein kinase-like (PK-like)"/>
    <property type="match status" value="1"/>
</dbReference>
<dbReference type="AlphaFoldDB" id="A0A2R9SQR7"/>
<dbReference type="Gene3D" id="3.90.1200.10">
    <property type="match status" value="1"/>
</dbReference>
<accession>A0A2R9SQR7</accession>
<protein>
    <submittedName>
        <fullName evidence="2">Aminoglycoside phosphotransferase</fullName>
    </submittedName>
</protein>
<gene>
    <name evidence="2" type="ORF">PVOR_20399</name>
</gene>
<evidence type="ECO:0000259" key="1">
    <source>
        <dbReference type="Pfam" id="PF01636"/>
    </source>
</evidence>
<keyword evidence="2" id="KW-0808">Transferase</keyword>
<dbReference type="InterPro" id="IPR002575">
    <property type="entry name" value="Aminoglycoside_PTrfase"/>
</dbReference>
<dbReference type="EMBL" id="ADHJ01000037">
    <property type="protein sequence ID" value="EFU39698.1"/>
    <property type="molecule type" value="Genomic_DNA"/>
</dbReference>
<organism evidence="2 3">
    <name type="scientific">Paenibacillus vortex V453</name>
    <dbReference type="NCBI Taxonomy" id="715225"/>
    <lineage>
        <taxon>Bacteria</taxon>
        <taxon>Bacillati</taxon>
        <taxon>Bacillota</taxon>
        <taxon>Bacilli</taxon>
        <taxon>Bacillales</taxon>
        <taxon>Paenibacillaceae</taxon>
        <taxon>Paenibacillus</taxon>
    </lineage>
</organism>
<evidence type="ECO:0000313" key="2">
    <source>
        <dbReference type="EMBL" id="EFU39698.1"/>
    </source>
</evidence>
<evidence type="ECO:0000313" key="3">
    <source>
        <dbReference type="Proteomes" id="UP000003094"/>
    </source>
</evidence>
<keyword evidence="3" id="KW-1185">Reference proteome</keyword>
<reference evidence="2 3" key="1">
    <citation type="journal article" date="2010" name="BMC Genomics">
        <title>Genome sequence of the pattern forming Paenibacillus vortex bacterium reveals potential for thriving in complex environments.</title>
        <authorList>
            <person name="Sirota-Madi A."/>
            <person name="Olender T."/>
            <person name="Helman Y."/>
            <person name="Ingham C."/>
            <person name="Brainis I."/>
            <person name="Roth D."/>
            <person name="Hagi E."/>
            <person name="Brodsky L."/>
            <person name="Leshkowitz D."/>
            <person name="Galatenko V."/>
            <person name="Nikolaev V."/>
            <person name="Mugasimangalam R.C."/>
            <person name="Bransburg-Zabary S."/>
            <person name="Gutnick D.L."/>
            <person name="Lancet D."/>
            <person name="Ben-Jacob E."/>
        </authorList>
    </citation>
    <scope>NUCLEOTIDE SEQUENCE [LARGE SCALE GENOMIC DNA]</scope>
    <source>
        <strain evidence="2 3">V453</strain>
    </source>
</reference>
<dbReference type="KEGG" id="pvo:PVOR_20399"/>
<proteinExistence type="predicted"/>
<sequence length="247" mass="28016">MVLLLEDDTTLSVTPLDSGLEAEVMKISSPESDFVLKVWNKESQPNVQFQYEILNALHTHGSAVSKPVGWGYEVNGHQVLLTSYDGTPIDKVDQPKLKKLAKNLNDVHKFPLDRLTGSALPSYDFIDYFYPQVDQHPDIQDLLVKLVQRADLKPVCMIHGDYHLGNILESEGKLTVIDWTNVQIGDPRYDIAWSIILMWIYVSEKRASFYRAAFCAEGRYGEDELELFEAIACLRGILLFRANNLPS</sequence>